<reference evidence="1 2" key="1">
    <citation type="journal article" date="2010" name="Plant Cell">
        <title>The Chlorella variabilis NC64A genome reveals adaptation to photosymbiosis, coevolution with viruses, and cryptic sex.</title>
        <authorList>
            <person name="Blanc G."/>
            <person name="Duncan G."/>
            <person name="Agarkova I."/>
            <person name="Borodovsky M."/>
            <person name="Gurnon J."/>
            <person name="Kuo A."/>
            <person name="Lindquist E."/>
            <person name="Lucas S."/>
            <person name="Pangilinan J."/>
            <person name="Polle J."/>
            <person name="Salamov A."/>
            <person name="Terry A."/>
            <person name="Yamada T."/>
            <person name="Dunigan D.D."/>
            <person name="Grigoriev I.V."/>
            <person name="Claverie J.M."/>
            <person name="Van Etten J.L."/>
        </authorList>
    </citation>
    <scope>NUCLEOTIDE SEQUENCE [LARGE SCALE GENOMIC DNA]</scope>
    <source>
        <strain evidence="1 2">NC64A</strain>
    </source>
</reference>
<keyword evidence="2" id="KW-1185">Reference proteome</keyword>
<dbReference type="RefSeq" id="XP_005843175.1">
    <property type="nucleotide sequence ID" value="XM_005843113.1"/>
</dbReference>
<dbReference type="KEGG" id="cvr:CHLNCDRAFT_141441"/>
<dbReference type="AlphaFoldDB" id="E1ZSV9"/>
<evidence type="ECO:0000313" key="1">
    <source>
        <dbReference type="EMBL" id="EFN51073.1"/>
    </source>
</evidence>
<dbReference type="GeneID" id="17350505"/>
<protein>
    <submittedName>
        <fullName evidence="1">Uncharacterized protein</fullName>
    </submittedName>
</protein>
<dbReference type="InParanoid" id="E1ZSV9"/>
<dbReference type="OrthoDB" id="10654439at2759"/>
<dbReference type="Proteomes" id="UP000008141">
    <property type="component" value="Unassembled WGS sequence"/>
</dbReference>
<proteinExistence type="predicted"/>
<dbReference type="EMBL" id="GL433868">
    <property type="protein sequence ID" value="EFN51073.1"/>
    <property type="molecule type" value="Genomic_DNA"/>
</dbReference>
<accession>E1ZSV9</accession>
<organism evidence="2">
    <name type="scientific">Chlorella variabilis</name>
    <name type="common">Green alga</name>
    <dbReference type="NCBI Taxonomy" id="554065"/>
    <lineage>
        <taxon>Eukaryota</taxon>
        <taxon>Viridiplantae</taxon>
        <taxon>Chlorophyta</taxon>
        <taxon>core chlorophytes</taxon>
        <taxon>Trebouxiophyceae</taxon>
        <taxon>Chlorellales</taxon>
        <taxon>Chlorellaceae</taxon>
        <taxon>Chlorella clade</taxon>
        <taxon>Chlorella</taxon>
    </lineage>
</organism>
<evidence type="ECO:0000313" key="2">
    <source>
        <dbReference type="Proteomes" id="UP000008141"/>
    </source>
</evidence>
<name>E1ZSV9_CHLVA</name>
<sequence length="256" mass="26067">MRPAARFSSRAGAYGVEKPLRAAQACTKAAEATKLRPAHAAQLDGDNLCASLSSVLSPCCQTPTATASRPAPPPAAELAPEAREQLHALLDAGRLLGRLLDGLARALAGRQALPSHVEALLARLFPSARTISVTLPSADGQGLAVTTLLHACQPAAQSGGAAHHSEPLGRGVCSFHLSVPPSGASLRLMRALMHQLAARLRLEAAEGAAAATAATPACRPPMARGAAAAPRPAYAAPAPSGALGHSMPADCFWMSM</sequence>
<gene>
    <name evidence="1" type="ORF">CHLNCDRAFT_141441</name>
</gene>